<dbReference type="InterPro" id="IPR003689">
    <property type="entry name" value="ZIP"/>
</dbReference>
<dbReference type="OrthoDB" id="448280at2759"/>
<keyword evidence="7" id="KW-1185">Reference proteome</keyword>
<reference evidence="6" key="1">
    <citation type="submission" date="2020-05" db="UniProtKB">
        <authorList>
            <consortium name="EnsemblMetazoa"/>
        </authorList>
    </citation>
    <scope>IDENTIFICATION</scope>
    <source>
        <strain evidence="6">USDA</strain>
    </source>
</reference>
<comment type="subcellular location">
    <subcellularLocation>
        <location evidence="1">Membrane</location>
        <topology evidence="1">Multi-pass membrane protein</topology>
    </subcellularLocation>
</comment>
<evidence type="ECO:0000313" key="7">
    <source>
        <dbReference type="Proteomes" id="UP000095300"/>
    </source>
</evidence>
<feature type="transmembrane region" description="Helical" evidence="5">
    <location>
        <begin position="207"/>
        <end position="227"/>
    </location>
</feature>
<dbReference type="STRING" id="35570.A0A1I8P9G5"/>
<evidence type="ECO:0008006" key="8">
    <source>
        <dbReference type="Google" id="ProtNLM"/>
    </source>
</evidence>
<dbReference type="GO" id="GO:0005385">
    <property type="term" value="F:zinc ion transmembrane transporter activity"/>
    <property type="evidence" value="ECO:0007669"/>
    <property type="project" value="TreeGrafter"/>
</dbReference>
<feature type="transmembrane region" description="Helical" evidence="5">
    <location>
        <begin position="239"/>
        <end position="261"/>
    </location>
</feature>
<gene>
    <name evidence="6" type="primary">106081342</name>
</gene>
<feature type="transmembrane region" description="Helical" evidence="5">
    <location>
        <begin position="34"/>
        <end position="54"/>
    </location>
</feature>
<evidence type="ECO:0000256" key="2">
    <source>
        <dbReference type="ARBA" id="ARBA00022692"/>
    </source>
</evidence>
<feature type="transmembrane region" description="Helical" evidence="5">
    <location>
        <begin position="267"/>
        <end position="288"/>
    </location>
</feature>
<name>A0A1I8P9G5_STOCA</name>
<accession>A0A1I8P9G5</accession>
<sequence>MNVSRGTESIWSEFREIKYSTPKSMANTGVREKLIAMLIFCLGSFLFGMLPATISPTNRQRFPLTMSLMLCFGGGVLLATSLIHILPDVRDAMASNWAEITFCGGFLLIYFVDEVLHYFLIGTPQPQLVDSRSSVTSSSYGTINNESNALLPNAPNQNIDSINASTHQSENHTKFHSISTIGLIVALSVHSTIEGIAIGVQNTSSEVLFLMGAVACHKFVMAFCLGLQMISNLSGNVKGHLIGISVFGFGAAVGIGLGMLLVDIPSLVLSVTALSIIQGIAGGTLLYVTVCEIIPREKVSAHKNSRRKIAGIAQFLALMLGFSVMVLINFYFDA</sequence>
<feature type="transmembrane region" description="Helical" evidence="5">
    <location>
        <begin position="309"/>
        <end position="332"/>
    </location>
</feature>
<dbReference type="AlphaFoldDB" id="A0A1I8P9G5"/>
<dbReference type="Proteomes" id="UP000095300">
    <property type="component" value="Unassembled WGS sequence"/>
</dbReference>
<keyword evidence="4 5" id="KW-0472">Membrane</keyword>
<organism evidence="6 7">
    <name type="scientific">Stomoxys calcitrans</name>
    <name type="common">Stable fly</name>
    <name type="synonym">Conops calcitrans</name>
    <dbReference type="NCBI Taxonomy" id="35570"/>
    <lineage>
        <taxon>Eukaryota</taxon>
        <taxon>Metazoa</taxon>
        <taxon>Ecdysozoa</taxon>
        <taxon>Arthropoda</taxon>
        <taxon>Hexapoda</taxon>
        <taxon>Insecta</taxon>
        <taxon>Pterygota</taxon>
        <taxon>Neoptera</taxon>
        <taxon>Endopterygota</taxon>
        <taxon>Diptera</taxon>
        <taxon>Brachycera</taxon>
        <taxon>Muscomorpha</taxon>
        <taxon>Muscoidea</taxon>
        <taxon>Muscidae</taxon>
        <taxon>Stomoxys</taxon>
    </lineage>
</organism>
<evidence type="ECO:0000256" key="5">
    <source>
        <dbReference type="SAM" id="Phobius"/>
    </source>
</evidence>
<feature type="transmembrane region" description="Helical" evidence="5">
    <location>
        <begin position="181"/>
        <end position="201"/>
    </location>
</feature>
<evidence type="ECO:0000313" key="6">
    <source>
        <dbReference type="EnsemblMetazoa" id="SCAU006037-PA"/>
    </source>
</evidence>
<dbReference type="PANTHER" id="PTHR11040:SF169">
    <property type="entry name" value="FI24038P1"/>
    <property type="match status" value="1"/>
</dbReference>
<protein>
    <recommendedName>
        <fullName evidence="8">Zinc/iron transporter</fullName>
    </recommendedName>
</protein>
<keyword evidence="2 5" id="KW-0812">Transmembrane</keyword>
<evidence type="ECO:0000256" key="3">
    <source>
        <dbReference type="ARBA" id="ARBA00022989"/>
    </source>
</evidence>
<keyword evidence="3 5" id="KW-1133">Transmembrane helix</keyword>
<feature type="transmembrane region" description="Helical" evidence="5">
    <location>
        <begin position="92"/>
        <end position="112"/>
    </location>
</feature>
<evidence type="ECO:0000256" key="4">
    <source>
        <dbReference type="ARBA" id="ARBA00023136"/>
    </source>
</evidence>
<dbReference type="EnsemblMetazoa" id="SCAU006037-RA">
    <property type="protein sequence ID" value="SCAU006037-PA"/>
    <property type="gene ID" value="SCAU006037"/>
</dbReference>
<dbReference type="PANTHER" id="PTHR11040">
    <property type="entry name" value="ZINC/IRON TRANSPORTER"/>
    <property type="match status" value="1"/>
</dbReference>
<dbReference type="GO" id="GO:0005886">
    <property type="term" value="C:plasma membrane"/>
    <property type="evidence" value="ECO:0007669"/>
    <property type="project" value="TreeGrafter"/>
</dbReference>
<dbReference type="VEuPathDB" id="VectorBase:SCAU006037"/>
<dbReference type="KEGG" id="scac:106081342"/>
<dbReference type="Pfam" id="PF02535">
    <property type="entry name" value="Zip"/>
    <property type="match status" value="1"/>
</dbReference>
<proteinExistence type="predicted"/>
<evidence type="ECO:0000256" key="1">
    <source>
        <dbReference type="ARBA" id="ARBA00004141"/>
    </source>
</evidence>
<feature type="transmembrane region" description="Helical" evidence="5">
    <location>
        <begin position="66"/>
        <end position="86"/>
    </location>
</feature>